<gene>
    <name evidence="1" type="ORF">FDP22_17720</name>
</gene>
<keyword evidence="2" id="KW-1185">Reference proteome</keyword>
<proteinExistence type="predicted"/>
<organism evidence="1 2">
    <name type="scientific">Paroceanicella profunda</name>
    <dbReference type="NCBI Taxonomy" id="2579971"/>
    <lineage>
        <taxon>Bacteria</taxon>
        <taxon>Pseudomonadati</taxon>
        <taxon>Pseudomonadota</taxon>
        <taxon>Alphaproteobacteria</taxon>
        <taxon>Rhodobacterales</taxon>
        <taxon>Paracoccaceae</taxon>
        <taxon>Paroceanicella</taxon>
    </lineage>
</organism>
<dbReference type="AlphaFoldDB" id="A0A5B8FIT0"/>
<dbReference type="Proteomes" id="UP000305888">
    <property type="component" value="Chromosome"/>
</dbReference>
<sequence length="283" mass="29082">MRLVNEVRETGRGQIDVARDVQPIAQPFHEDTGRVHDALPRIGGTRLNDIRARMRGDIFPLRNGGRLARDLAGLTGLPGALDTAAGAGSEIALVTGSSASAAPGHPRTLEGLCATSDPVAAASLSRLSTFLDLDFDGLVQALGPYVVAQESGAPVRPEEFASVLLANDAPLRIETVQGQQAVHCEAADLAAAGLRSLHSTARLHHAPGLGFHHLGVLLAMPGATAASATSGDLARAHVTATGLRPLAGHLLCPEARAAFFGEVSPFRCADSAAQASEASATGL</sequence>
<evidence type="ECO:0000313" key="1">
    <source>
        <dbReference type="EMBL" id="QDL93458.1"/>
    </source>
</evidence>
<dbReference type="KEGG" id="ppru:FDP22_17720"/>
<dbReference type="OrthoDB" id="9781691at2"/>
<evidence type="ECO:0000313" key="2">
    <source>
        <dbReference type="Proteomes" id="UP000305888"/>
    </source>
</evidence>
<dbReference type="EMBL" id="CP040818">
    <property type="protein sequence ID" value="QDL93458.1"/>
    <property type="molecule type" value="Genomic_DNA"/>
</dbReference>
<accession>A0A5B8FIT0</accession>
<name>A0A5B8FIT0_9RHOB</name>
<dbReference type="RefSeq" id="WP_138575903.1">
    <property type="nucleotide sequence ID" value="NZ_CP040818.1"/>
</dbReference>
<reference evidence="1 2" key="1">
    <citation type="submission" date="2019-06" db="EMBL/GenBank/DDBJ databases">
        <title>Genome sequence of Rhodobacteraceae bacterium D4M1.</title>
        <authorList>
            <person name="Cao J."/>
        </authorList>
    </citation>
    <scope>NUCLEOTIDE SEQUENCE [LARGE SCALE GENOMIC DNA]</scope>
    <source>
        <strain evidence="1 2">D4M1</strain>
    </source>
</reference>
<protein>
    <submittedName>
        <fullName evidence="1">Uncharacterized protein</fullName>
    </submittedName>
</protein>